<evidence type="ECO:0000256" key="5">
    <source>
        <dbReference type="SAM" id="MobiDB-lite"/>
    </source>
</evidence>
<dbReference type="InterPro" id="IPR038765">
    <property type="entry name" value="Papain-like_cys_pep_sf"/>
</dbReference>
<evidence type="ECO:0000259" key="7">
    <source>
        <dbReference type="PROSITE" id="PS51935"/>
    </source>
</evidence>
<comment type="caution">
    <text evidence="8">The sequence shown here is derived from an EMBL/GenBank/DDBJ whole genome shotgun (WGS) entry which is preliminary data.</text>
</comment>
<feature type="chain" id="PRO_5038968676" evidence="6">
    <location>
        <begin position="23"/>
        <end position="245"/>
    </location>
</feature>
<dbReference type="AlphaFoldDB" id="A0A398CK08"/>
<dbReference type="Gene3D" id="3.90.1720.10">
    <property type="entry name" value="endopeptidase domain like (from Nostoc punctiforme)"/>
    <property type="match status" value="1"/>
</dbReference>
<keyword evidence="3" id="KW-0378">Hydrolase</keyword>
<feature type="region of interest" description="Disordered" evidence="5">
    <location>
        <begin position="34"/>
        <end position="99"/>
    </location>
</feature>
<dbReference type="SUPFAM" id="SSF54001">
    <property type="entry name" value="Cysteine proteinases"/>
    <property type="match status" value="1"/>
</dbReference>
<dbReference type="EMBL" id="QXJM01000039">
    <property type="protein sequence ID" value="RIE02675.1"/>
    <property type="molecule type" value="Genomic_DNA"/>
</dbReference>
<evidence type="ECO:0000256" key="3">
    <source>
        <dbReference type="ARBA" id="ARBA00022801"/>
    </source>
</evidence>
<dbReference type="InterPro" id="IPR051202">
    <property type="entry name" value="Peptidase_C40"/>
</dbReference>
<dbReference type="PANTHER" id="PTHR47053">
    <property type="entry name" value="MUREIN DD-ENDOPEPTIDASE MEPH-RELATED"/>
    <property type="match status" value="1"/>
</dbReference>
<keyword evidence="6" id="KW-0732">Signal</keyword>
<gene>
    <name evidence="8" type="ORF">D3H35_18620</name>
</gene>
<feature type="signal peptide" evidence="6">
    <location>
        <begin position="1"/>
        <end position="22"/>
    </location>
</feature>
<evidence type="ECO:0000256" key="4">
    <source>
        <dbReference type="ARBA" id="ARBA00022807"/>
    </source>
</evidence>
<dbReference type="OrthoDB" id="9813118at2"/>
<proteinExistence type="inferred from homology"/>
<keyword evidence="9" id="KW-1185">Reference proteome</keyword>
<name>A0A398CK08_9BACL</name>
<dbReference type="PANTHER" id="PTHR47053:SF1">
    <property type="entry name" value="MUREIN DD-ENDOPEPTIDASE MEPH-RELATED"/>
    <property type="match status" value="1"/>
</dbReference>
<dbReference type="InterPro" id="IPR000064">
    <property type="entry name" value="NLP_P60_dom"/>
</dbReference>
<keyword evidence="2" id="KW-0645">Protease</keyword>
<accession>A0A398CK08</accession>
<dbReference type="GO" id="GO:0006508">
    <property type="term" value="P:proteolysis"/>
    <property type="evidence" value="ECO:0007669"/>
    <property type="project" value="UniProtKB-KW"/>
</dbReference>
<reference evidence="8 9" key="1">
    <citation type="submission" date="2018-09" db="EMBL/GenBank/DDBJ databases">
        <title>Cohnella cavernae sp. nov., isolated from a karst cave.</title>
        <authorList>
            <person name="Zhu H."/>
        </authorList>
    </citation>
    <scope>NUCLEOTIDE SEQUENCE [LARGE SCALE GENOMIC DNA]</scope>
    <source>
        <strain evidence="8 9">K2E09-144</strain>
    </source>
</reference>
<evidence type="ECO:0000256" key="2">
    <source>
        <dbReference type="ARBA" id="ARBA00022670"/>
    </source>
</evidence>
<dbReference type="PROSITE" id="PS51935">
    <property type="entry name" value="NLPC_P60"/>
    <property type="match status" value="1"/>
</dbReference>
<evidence type="ECO:0000313" key="8">
    <source>
        <dbReference type="EMBL" id="RIE02675.1"/>
    </source>
</evidence>
<evidence type="ECO:0000256" key="1">
    <source>
        <dbReference type="ARBA" id="ARBA00007074"/>
    </source>
</evidence>
<evidence type="ECO:0000256" key="6">
    <source>
        <dbReference type="SAM" id="SignalP"/>
    </source>
</evidence>
<feature type="compositionally biased region" description="Polar residues" evidence="5">
    <location>
        <begin position="36"/>
        <end position="47"/>
    </location>
</feature>
<dbReference type="GO" id="GO:0008234">
    <property type="term" value="F:cysteine-type peptidase activity"/>
    <property type="evidence" value="ECO:0007669"/>
    <property type="project" value="UniProtKB-KW"/>
</dbReference>
<sequence>MRKQAGWLLAAGIMMLGSSAWLAPQASAAAPIAGKQTVQAKSWPQNPEWNWSGSGNNNESDQNSGSGSEGGSDSGVVSEGGSDSGSGNSGSSGEQTGGSSTAIEKIIKAGMDYWGTPYEFGSDRDTDKTFDCSDFVKWIFKHAADVTLPSDSRKQGAFVKEHGNAQTDWHKLKRGDLMFFMSYEGSNASDYSKASKSSERITHVGVYLGDGKILHTYSKASGGVQTTDIEGTTWEYRFLFGGSAL</sequence>
<dbReference type="Proteomes" id="UP000266340">
    <property type="component" value="Unassembled WGS sequence"/>
</dbReference>
<comment type="similarity">
    <text evidence="1">Belongs to the peptidase C40 family.</text>
</comment>
<protein>
    <submittedName>
        <fullName evidence="8">Peptidoglycan endopeptidase</fullName>
    </submittedName>
</protein>
<keyword evidence="4" id="KW-0788">Thiol protease</keyword>
<dbReference type="RefSeq" id="WP_119150713.1">
    <property type="nucleotide sequence ID" value="NZ_JBHSOV010000035.1"/>
</dbReference>
<dbReference type="Pfam" id="PF00877">
    <property type="entry name" value="NLPC_P60"/>
    <property type="match status" value="1"/>
</dbReference>
<feature type="compositionally biased region" description="Low complexity" evidence="5">
    <location>
        <begin position="48"/>
        <end position="66"/>
    </location>
</feature>
<feature type="domain" description="NlpC/P60" evidence="7">
    <location>
        <begin position="100"/>
        <end position="245"/>
    </location>
</feature>
<organism evidence="8 9">
    <name type="scientific">Cohnella faecalis</name>
    <dbReference type="NCBI Taxonomy" id="2315694"/>
    <lineage>
        <taxon>Bacteria</taxon>
        <taxon>Bacillati</taxon>
        <taxon>Bacillota</taxon>
        <taxon>Bacilli</taxon>
        <taxon>Bacillales</taxon>
        <taxon>Paenibacillaceae</taxon>
        <taxon>Cohnella</taxon>
    </lineage>
</organism>
<evidence type="ECO:0000313" key="9">
    <source>
        <dbReference type="Proteomes" id="UP000266340"/>
    </source>
</evidence>